<feature type="repeat" description="ANK" evidence="3">
    <location>
        <begin position="846"/>
        <end position="878"/>
    </location>
</feature>
<dbReference type="PROSITE" id="PS50297">
    <property type="entry name" value="ANK_REP_REGION"/>
    <property type="match status" value="8"/>
</dbReference>
<reference evidence="7 8" key="1">
    <citation type="journal article" date="2011" name="Proc. Natl. Acad. Sci. U.S.A.">
        <title>Genome and transcriptome analyses of the mountain pine beetle-fungal symbiont Grosmannia clavigera, a lodgepole pine pathogen.</title>
        <authorList>
            <person name="DiGuistini S."/>
            <person name="Wang Y."/>
            <person name="Liao N.Y."/>
            <person name="Taylor G."/>
            <person name="Tanguay P."/>
            <person name="Feau N."/>
            <person name="Henrissat B."/>
            <person name="Chan S.K."/>
            <person name="Hesse-Orce U."/>
            <person name="Alamouti S.M."/>
            <person name="Tsui C.K.M."/>
            <person name="Docking R.T."/>
            <person name="Levasseur A."/>
            <person name="Haridas S."/>
            <person name="Robertson G."/>
            <person name="Birol I."/>
            <person name="Holt R.A."/>
            <person name="Marra M.A."/>
            <person name="Hamelin R.C."/>
            <person name="Hirst M."/>
            <person name="Jones S.J.M."/>
            <person name="Bohlmann J."/>
            <person name="Breuil C."/>
        </authorList>
    </citation>
    <scope>NUCLEOTIDE SEQUENCE [LARGE SCALE GENOMIC DNA]</scope>
    <source>
        <strain evidence="8">kw1407 / UAMH 11150</strain>
    </source>
</reference>
<dbReference type="OrthoDB" id="163438at2759"/>
<dbReference type="InterPro" id="IPR002110">
    <property type="entry name" value="Ankyrin_rpt"/>
</dbReference>
<dbReference type="GO" id="GO:0003723">
    <property type="term" value="F:RNA binding"/>
    <property type="evidence" value="ECO:0007669"/>
    <property type="project" value="TreeGrafter"/>
</dbReference>
<feature type="domain" description="GPI inositol-deacylase winged helix" evidence="4">
    <location>
        <begin position="466"/>
        <end position="545"/>
    </location>
</feature>
<accession>F0X9J3</accession>
<dbReference type="InParanoid" id="F0X9J3"/>
<evidence type="ECO:0000259" key="5">
    <source>
        <dbReference type="Pfam" id="PF23239"/>
    </source>
</evidence>
<dbReference type="InterPro" id="IPR027417">
    <property type="entry name" value="P-loop_NTPase"/>
</dbReference>
<dbReference type="Pfam" id="PF23239">
    <property type="entry name" value="DUF7069"/>
    <property type="match status" value="1"/>
</dbReference>
<dbReference type="InterPro" id="IPR055497">
    <property type="entry name" value="DUF7069"/>
</dbReference>
<dbReference type="SMART" id="SM00248">
    <property type="entry name" value="ANK"/>
    <property type="match status" value="9"/>
</dbReference>
<dbReference type="PRINTS" id="PR01415">
    <property type="entry name" value="ANKYRIN"/>
</dbReference>
<dbReference type="Gene3D" id="3.40.50.300">
    <property type="entry name" value="P-loop containing nucleotide triphosphate hydrolases"/>
    <property type="match status" value="1"/>
</dbReference>
<feature type="domain" description="DUF7069" evidence="5">
    <location>
        <begin position="376"/>
        <end position="439"/>
    </location>
</feature>
<dbReference type="GeneID" id="25976660"/>
<feature type="repeat" description="ANK" evidence="3">
    <location>
        <begin position="681"/>
        <end position="713"/>
    </location>
</feature>
<evidence type="ECO:0000256" key="2">
    <source>
        <dbReference type="ARBA" id="ARBA00023043"/>
    </source>
</evidence>
<evidence type="ECO:0000313" key="7">
    <source>
        <dbReference type="EMBL" id="EFX05479.1"/>
    </source>
</evidence>
<dbReference type="GO" id="GO:0004540">
    <property type="term" value="F:RNA nuclease activity"/>
    <property type="evidence" value="ECO:0007669"/>
    <property type="project" value="TreeGrafter"/>
</dbReference>
<dbReference type="GO" id="GO:0006396">
    <property type="term" value="P:RNA processing"/>
    <property type="evidence" value="ECO:0007669"/>
    <property type="project" value="TreeGrafter"/>
</dbReference>
<evidence type="ECO:0000313" key="8">
    <source>
        <dbReference type="Proteomes" id="UP000007796"/>
    </source>
</evidence>
<organism evidence="8">
    <name type="scientific">Grosmannia clavigera (strain kw1407 / UAMH 11150)</name>
    <name type="common">Blue stain fungus</name>
    <name type="synonym">Graphiocladiella clavigera</name>
    <dbReference type="NCBI Taxonomy" id="655863"/>
    <lineage>
        <taxon>Eukaryota</taxon>
        <taxon>Fungi</taxon>
        <taxon>Dikarya</taxon>
        <taxon>Ascomycota</taxon>
        <taxon>Pezizomycotina</taxon>
        <taxon>Sordariomycetes</taxon>
        <taxon>Sordariomycetidae</taxon>
        <taxon>Ophiostomatales</taxon>
        <taxon>Ophiostomataceae</taxon>
        <taxon>Leptographium</taxon>
    </lineage>
</organism>
<feature type="repeat" description="ANK" evidence="3">
    <location>
        <begin position="747"/>
        <end position="779"/>
    </location>
</feature>
<dbReference type="STRING" id="655863.F0X9J3"/>
<dbReference type="Gene3D" id="1.25.40.20">
    <property type="entry name" value="Ankyrin repeat-containing domain"/>
    <property type="match status" value="4"/>
</dbReference>
<feature type="repeat" description="ANK" evidence="3">
    <location>
        <begin position="780"/>
        <end position="812"/>
    </location>
</feature>
<feature type="domain" description="Nephrocystin 3-like N-terminal" evidence="6">
    <location>
        <begin position="185"/>
        <end position="346"/>
    </location>
</feature>
<sequence length="968" mass="108139">MFEVQLTTLPEHLYNKFAHKFLYKGQAGSLTKTDQIVLDMSHGISMCYGLCAMYMKEKLETVRGKGDRHAEDLDIEEIVSDGNIFLQNLTVAGTSMQGSSLTLKPPNAIQSANGLETWLDKTLEDTSQKLLSKQLRVAEKQLEWMEKQARQTLTDKEEKCRQLFYPTNGLSYDWYKGRVAERVAGTCQWFLGHENFKKWLEQDSGPLLVSADPGCGKSVLARYLIDHELPKTKAAVCYFFFKDQDQNTISQAFCALLHQLFIQQPILVQHAMTEYSRSGDSLKTSSEALWRVLEKAVQDQRAGPVIMVLDALDECVDSNFDDLVTKIERLFQSKQPSTIRILLTCRPYVEIIHRFYKLVEAFPEIRIPGEEESEAISQEVELVVVHRAKELAKQKKLAPNLQDLLVDQLKQVKHRTYLWAYLVFDYLEKKQIKKTEKAVKDLFSSLPKSVNEAYEKILNKLDDDEKMKARKALSIIIAARRPLSIIEMNFALHATYSSTSIDDLDLEPSINFQSYLRQLCGLFVSVYQENVYFLHQTAREFLLATESQLADSSQPRWQQSITNHEAHSVIGEACVGYLSLFNHNSKDDVDTTFFNYAAINWGTHIHEACLHATIAPKVLEICDPNSTSYSAWYKYVCKAQPHNGLSKDLISGLSIICYFGCSSAAELLLNRGADVNAANSNGRTPLSHAARNGHKTTVNLLLNRGANINAADSDGQTPLHDAVWNGNETTIKLLLDRGADINAADSDDWTPLHDAVWVGHVATVKLLLDRGADINAADSKGRTPLHDATRNGNETTMKLLLDRGADINAADSKGRTPLHDATRNGNETTIKLLLDRGADINAADSDDWTPLHDAVSNRHETTVNLLLDRGADINAFNSKGRTPLHDAACDGHETTVKLLLDRGADINAADSDGQTPLHDATRNGNETTMKLLLDRGADKNAIDSDGRTPLGVASDAVRYILIERGAFY</sequence>
<dbReference type="InterPro" id="IPR056884">
    <property type="entry name" value="NPHP3-like_N"/>
</dbReference>
<dbReference type="SUPFAM" id="SSF52540">
    <property type="entry name" value="P-loop containing nucleoside triphosphate hydrolases"/>
    <property type="match status" value="1"/>
</dbReference>
<dbReference type="RefSeq" id="XP_014174961.1">
    <property type="nucleotide sequence ID" value="XM_014319486.1"/>
</dbReference>
<dbReference type="SUPFAM" id="SSF48403">
    <property type="entry name" value="Ankyrin repeat"/>
    <property type="match status" value="1"/>
</dbReference>
<gene>
    <name evidence="7" type="ORF">CMQ_3548</name>
</gene>
<feature type="repeat" description="ANK" evidence="3">
    <location>
        <begin position="714"/>
        <end position="746"/>
    </location>
</feature>
<feature type="repeat" description="ANK" evidence="3">
    <location>
        <begin position="813"/>
        <end position="845"/>
    </location>
</feature>
<dbReference type="EMBL" id="GL629735">
    <property type="protein sequence ID" value="EFX05479.1"/>
    <property type="molecule type" value="Genomic_DNA"/>
</dbReference>
<evidence type="ECO:0000256" key="1">
    <source>
        <dbReference type="ARBA" id="ARBA00022737"/>
    </source>
</evidence>
<dbReference type="HOGENOM" id="CLU_296150_0_0_1"/>
<feature type="repeat" description="ANK" evidence="3">
    <location>
        <begin position="879"/>
        <end position="911"/>
    </location>
</feature>
<dbReference type="Pfam" id="PF00023">
    <property type="entry name" value="Ank"/>
    <property type="match status" value="1"/>
</dbReference>
<keyword evidence="2 3" id="KW-0040">ANK repeat</keyword>
<dbReference type="InterPro" id="IPR036770">
    <property type="entry name" value="Ankyrin_rpt-contain_sf"/>
</dbReference>
<dbReference type="eggNOG" id="KOG4177">
    <property type="taxonomic scope" value="Eukaryota"/>
</dbReference>
<dbReference type="PROSITE" id="PS50088">
    <property type="entry name" value="ANK_REPEAT"/>
    <property type="match status" value="8"/>
</dbReference>
<proteinExistence type="predicted"/>
<dbReference type="PANTHER" id="PTHR24141:SF1">
    <property type="entry name" value="2-5A-DEPENDENT RIBONUCLEASE"/>
    <property type="match status" value="1"/>
</dbReference>
<evidence type="ECO:0000259" key="6">
    <source>
        <dbReference type="Pfam" id="PF24883"/>
    </source>
</evidence>
<dbReference type="PANTHER" id="PTHR24141">
    <property type="entry name" value="2-5A-DEPENDENT RIBONUCLEASE"/>
    <property type="match status" value="1"/>
</dbReference>
<evidence type="ECO:0000259" key="4">
    <source>
        <dbReference type="Pfam" id="PF22939"/>
    </source>
</evidence>
<feature type="repeat" description="ANK" evidence="3">
    <location>
        <begin position="912"/>
        <end position="944"/>
    </location>
</feature>
<dbReference type="Pfam" id="PF12796">
    <property type="entry name" value="Ank_2"/>
    <property type="match status" value="3"/>
</dbReference>
<dbReference type="InterPro" id="IPR054471">
    <property type="entry name" value="GPIID_WHD"/>
</dbReference>
<protein>
    <submittedName>
        <fullName evidence="7">Ankyrin repeat-containing protein</fullName>
    </submittedName>
</protein>
<name>F0X9J3_GROCL</name>
<dbReference type="AlphaFoldDB" id="F0X9J3"/>
<keyword evidence="8" id="KW-1185">Reference proteome</keyword>
<dbReference type="Pfam" id="PF24883">
    <property type="entry name" value="NPHP3_N"/>
    <property type="match status" value="1"/>
</dbReference>
<evidence type="ECO:0000256" key="3">
    <source>
        <dbReference type="PROSITE-ProRule" id="PRU00023"/>
    </source>
</evidence>
<keyword evidence="1" id="KW-0677">Repeat</keyword>
<dbReference type="Proteomes" id="UP000007796">
    <property type="component" value="Unassembled WGS sequence"/>
</dbReference>
<dbReference type="Pfam" id="PF22939">
    <property type="entry name" value="WHD_GPIID"/>
    <property type="match status" value="1"/>
</dbReference>